<dbReference type="Proteomes" id="UP000800041">
    <property type="component" value="Unassembled WGS sequence"/>
</dbReference>
<reference evidence="4" key="1">
    <citation type="journal article" date="2020" name="Stud. Mycol.">
        <title>101 Dothideomycetes genomes: a test case for predicting lifestyles and emergence of pathogens.</title>
        <authorList>
            <person name="Haridas S."/>
            <person name="Albert R."/>
            <person name="Binder M."/>
            <person name="Bloem J."/>
            <person name="Labutti K."/>
            <person name="Salamov A."/>
            <person name="Andreopoulos B."/>
            <person name="Baker S."/>
            <person name="Barry K."/>
            <person name="Bills G."/>
            <person name="Bluhm B."/>
            <person name="Cannon C."/>
            <person name="Castanera R."/>
            <person name="Culley D."/>
            <person name="Daum C."/>
            <person name="Ezra D."/>
            <person name="Gonzalez J."/>
            <person name="Henrissat B."/>
            <person name="Kuo A."/>
            <person name="Liang C."/>
            <person name="Lipzen A."/>
            <person name="Lutzoni F."/>
            <person name="Magnuson J."/>
            <person name="Mondo S."/>
            <person name="Nolan M."/>
            <person name="Ohm R."/>
            <person name="Pangilinan J."/>
            <person name="Park H.-J."/>
            <person name="Ramirez L."/>
            <person name="Alfaro M."/>
            <person name="Sun H."/>
            <person name="Tritt A."/>
            <person name="Yoshinaga Y."/>
            <person name="Zwiers L.-H."/>
            <person name="Turgeon B."/>
            <person name="Goodwin S."/>
            <person name="Spatafora J."/>
            <person name="Crous P."/>
            <person name="Grigoriev I."/>
        </authorList>
    </citation>
    <scope>NUCLEOTIDE SEQUENCE</scope>
    <source>
        <strain evidence="4">CBS 113979</strain>
    </source>
</reference>
<dbReference type="PANTHER" id="PTHR12716">
    <property type="entry name" value="TRANSCRIPTION INITIATION FACTOR IIE, BETA SUBUNIT"/>
    <property type="match status" value="1"/>
</dbReference>
<comment type="similarity">
    <text evidence="1">Belongs to the TFIIE beta subunit family.</text>
</comment>
<feature type="compositionally biased region" description="Basic residues" evidence="2">
    <location>
        <begin position="240"/>
        <end position="251"/>
    </location>
</feature>
<feature type="domain" description="TFA2 Winged helix" evidence="3">
    <location>
        <begin position="130"/>
        <end position="189"/>
    </location>
</feature>
<feature type="compositionally biased region" description="Polar residues" evidence="2">
    <location>
        <begin position="1"/>
        <end position="13"/>
    </location>
</feature>
<dbReference type="Pfam" id="PF18121">
    <property type="entry name" value="TFA2_Winged_2"/>
    <property type="match status" value="1"/>
</dbReference>
<keyword evidence="4" id="KW-0648">Protein biosynthesis</keyword>
<dbReference type="OrthoDB" id="5323195at2759"/>
<evidence type="ECO:0000256" key="1">
    <source>
        <dbReference type="PIRNR" id="PIRNR016398"/>
    </source>
</evidence>
<dbReference type="GO" id="GO:0005673">
    <property type="term" value="C:transcription factor TFIIE complex"/>
    <property type="evidence" value="ECO:0007669"/>
    <property type="project" value="UniProtKB-UniRule"/>
</dbReference>
<dbReference type="InterPro" id="IPR040501">
    <property type="entry name" value="TFA2_Winged_2"/>
</dbReference>
<dbReference type="GO" id="GO:0001097">
    <property type="term" value="F:TFIIH-class transcription factor complex binding"/>
    <property type="evidence" value="ECO:0007669"/>
    <property type="project" value="TreeGrafter"/>
</dbReference>
<protein>
    <recommendedName>
        <fullName evidence="1">Transcription initiation factor IIE subunit beta</fullName>
    </recommendedName>
</protein>
<evidence type="ECO:0000259" key="3">
    <source>
        <dbReference type="Pfam" id="PF18121"/>
    </source>
</evidence>
<dbReference type="InterPro" id="IPR016656">
    <property type="entry name" value="TFIIE-bsu"/>
</dbReference>
<sequence length="270" mass="29903">MSNLTASPSTKLNSSGPISIASPTPSASSQTAGIKRKRLDNLHKTTPVPVAATTESGGTILFYGIEFLKKNPNKRYKFDDVANNAGARDEAAKAMFAKALAMATNSVEVDHNGFGKGQVSYRFKPRYPVRNEKQLKSFLQEQISMRGFAVAQLKEGFPDVGGCVDKLAQHDEVLLWRDKKNMPKMVWANDPSLKIQMDKTFVTKWHEIALPAAQDDLRKKLEAAGIKASSQKKAPLKVGPKQKRKAPRRGGRQTNTHMTNILKDYSHRKV</sequence>
<evidence type="ECO:0000313" key="4">
    <source>
        <dbReference type="EMBL" id="KAF1991800.1"/>
    </source>
</evidence>
<dbReference type="GO" id="GO:0006367">
    <property type="term" value="P:transcription initiation at RNA polymerase II promoter"/>
    <property type="evidence" value="ECO:0007669"/>
    <property type="project" value="UniProtKB-UniRule"/>
</dbReference>
<keyword evidence="1" id="KW-0238">DNA-binding</keyword>
<dbReference type="GO" id="GO:0003743">
    <property type="term" value="F:translation initiation factor activity"/>
    <property type="evidence" value="ECO:0007669"/>
    <property type="project" value="UniProtKB-KW"/>
</dbReference>
<keyword evidence="4" id="KW-0396">Initiation factor</keyword>
<gene>
    <name evidence="4" type="ORF">K402DRAFT_388346</name>
</gene>
<keyword evidence="5" id="KW-1185">Reference proteome</keyword>
<dbReference type="GO" id="GO:0003677">
    <property type="term" value="F:DNA binding"/>
    <property type="evidence" value="ECO:0007669"/>
    <property type="project" value="UniProtKB-UniRule"/>
</dbReference>
<accession>A0A6G1HFK2</accession>
<evidence type="ECO:0000256" key="2">
    <source>
        <dbReference type="SAM" id="MobiDB-lite"/>
    </source>
</evidence>
<dbReference type="AlphaFoldDB" id="A0A6G1HFK2"/>
<organism evidence="4 5">
    <name type="scientific">Aulographum hederae CBS 113979</name>
    <dbReference type="NCBI Taxonomy" id="1176131"/>
    <lineage>
        <taxon>Eukaryota</taxon>
        <taxon>Fungi</taxon>
        <taxon>Dikarya</taxon>
        <taxon>Ascomycota</taxon>
        <taxon>Pezizomycotina</taxon>
        <taxon>Dothideomycetes</taxon>
        <taxon>Pleosporomycetidae</taxon>
        <taxon>Aulographales</taxon>
        <taxon>Aulographaceae</taxon>
    </lineage>
</organism>
<evidence type="ECO:0000313" key="5">
    <source>
        <dbReference type="Proteomes" id="UP000800041"/>
    </source>
</evidence>
<proteinExistence type="inferred from homology"/>
<dbReference type="EMBL" id="ML977138">
    <property type="protein sequence ID" value="KAF1991800.1"/>
    <property type="molecule type" value="Genomic_DNA"/>
</dbReference>
<comment type="function">
    <text evidence="1">Recruits TFIIH to the initiation complex and stimulates the RNA polymerase II C-terminal domain kinase and DNA-dependent ATPase activities of TFIIH. Both TFIIH and TFIIE are required for promoter clearance by RNA polymerase.</text>
</comment>
<keyword evidence="1" id="KW-0539">Nucleus</keyword>
<comment type="subcellular location">
    <subcellularLocation>
        <location evidence="1">Nucleus</location>
    </subcellularLocation>
</comment>
<name>A0A6G1HFK2_9PEZI</name>
<feature type="region of interest" description="Disordered" evidence="2">
    <location>
        <begin position="225"/>
        <end position="270"/>
    </location>
</feature>
<dbReference type="PIRSF" id="PIRSF016398">
    <property type="entry name" value="TFIIE-beta"/>
    <property type="match status" value="1"/>
</dbReference>
<dbReference type="PANTHER" id="PTHR12716:SF8">
    <property type="entry name" value="TRANSCRIPTION INITIATION FACTOR IIE SUBUNIT BETA"/>
    <property type="match status" value="1"/>
</dbReference>
<keyword evidence="1" id="KW-0805">Transcription regulation</keyword>
<comment type="subunit">
    <text evidence="1">Tetramer of two alpha and two beta chains.</text>
</comment>
<keyword evidence="1" id="KW-0804">Transcription</keyword>
<feature type="compositionally biased region" description="Low complexity" evidence="2">
    <location>
        <begin position="14"/>
        <end position="33"/>
    </location>
</feature>
<feature type="region of interest" description="Disordered" evidence="2">
    <location>
        <begin position="1"/>
        <end position="40"/>
    </location>
</feature>